<accession>A0A1Y5PLE5</accession>
<dbReference type="InterPro" id="IPR002881">
    <property type="entry name" value="DUF58"/>
</dbReference>
<gene>
    <name evidence="3" type="ORF">MHPYR_530007</name>
</gene>
<evidence type="ECO:0000259" key="2">
    <source>
        <dbReference type="Pfam" id="PF01882"/>
    </source>
</evidence>
<feature type="transmembrane region" description="Helical" evidence="1">
    <location>
        <begin position="12"/>
        <end position="33"/>
    </location>
</feature>
<keyword evidence="1" id="KW-0812">Transmembrane</keyword>
<dbReference type="AlphaFoldDB" id="A0A1Y5PLE5"/>
<sequence>MTEAREIMVQPAWRASPLTLAIATCVAAIFAAAAISARWQLITLAAPLLGVLCSIYWQSDNKPAVRVHSSAARQYFFESEQARFAVSVAPEAGVALRISATDGMGVEILDCTPSRQQIAVSAQRWGRYVVYAHVDVRAAGGLLRGTATVEAADCCVFPIAPPQDTGLPNAELPDRLGSHLVRRTGPGVEFADIRAYVPGDQLRTVNWPVSARRRTLHVTERLTDRAADVVVLIDSHAQPLGPAAEATDRMARGAVQVAQTALRHGDRAGIVALGNRRIQWLGADMGKAQFYRIVDTILDATGTGPETGMSTLVPPGAIPAGGIVIAFSTLLETDFALALIDLRKRGQTVVAVDMLVGTPFTDDHDPLVDRMWALQRSFMHRNMSTLGVDVVPWTPEHTLDQAMALVPQHRGPRRRSR</sequence>
<dbReference type="EMBL" id="FLQS01000049">
    <property type="protein sequence ID" value="SBS78220.1"/>
    <property type="molecule type" value="Genomic_DNA"/>
</dbReference>
<dbReference type="PANTHER" id="PTHR33608:SF14">
    <property type="entry name" value="POSSIBLE CONSERVED SECRETED PROTEIN"/>
    <property type="match status" value="1"/>
</dbReference>
<protein>
    <recommendedName>
        <fullName evidence="2">DUF58 domain-containing protein</fullName>
    </recommendedName>
</protein>
<evidence type="ECO:0000256" key="1">
    <source>
        <dbReference type="SAM" id="Phobius"/>
    </source>
</evidence>
<keyword evidence="1" id="KW-0472">Membrane</keyword>
<name>A0A1Y5PLE5_9MYCO</name>
<dbReference type="Pfam" id="PF01882">
    <property type="entry name" value="DUF58"/>
    <property type="match status" value="1"/>
</dbReference>
<feature type="domain" description="DUF58" evidence="2">
    <location>
        <begin position="192"/>
        <end position="353"/>
    </location>
</feature>
<reference evidence="3" key="1">
    <citation type="submission" date="2016-03" db="EMBL/GenBank/DDBJ databases">
        <authorList>
            <person name="Ploux O."/>
        </authorList>
    </citation>
    <scope>NUCLEOTIDE SEQUENCE</scope>
    <source>
        <strain evidence="3">UC10</strain>
    </source>
</reference>
<organism evidence="3">
    <name type="scientific">uncultured Mycobacterium sp</name>
    <dbReference type="NCBI Taxonomy" id="171292"/>
    <lineage>
        <taxon>Bacteria</taxon>
        <taxon>Bacillati</taxon>
        <taxon>Actinomycetota</taxon>
        <taxon>Actinomycetes</taxon>
        <taxon>Mycobacteriales</taxon>
        <taxon>Mycobacteriaceae</taxon>
        <taxon>Mycobacterium</taxon>
        <taxon>environmental samples</taxon>
    </lineage>
</organism>
<dbReference type="PANTHER" id="PTHR33608">
    <property type="entry name" value="BLL2464 PROTEIN"/>
    <property type="match status" value="1"/>
</dbReference>
<proteinExistence type="predicted"/>
<evidence type="ECO:0000313" key="3">
    <source>
        <dbReference type="EMBL" id="SBS78220.1"/>
    </source>
</evidence>
<keyword evidence="1" id="KW-1133">Transmembrane helix</keyword>